<evidence type="ECO:0000313" key="1">
    <source>
        <dbReference type="EMBL" id="MST96928.1"/>
    </source>
</evidence>
<dbReference type="Proteomes" id="UP000435649">
    <property type="component" value="Unassembled WGS sequence"/>
</dbReference>
<sequence>MNSKAKLILGVVLLAAAVVLFCRHFSPTVPDEARTVAVAAGTESAAKEFAQKLRDIASRDDSKEFGALCARRSDVNMPDYYRSVQSMDAAAEFLKAEANKTDPCILNVYFRNPDGRRFHYTIDSRGDGGRFRFLTCYIYKE</sequence>
<evidence type="ECO:0000313" key="2">
    <source>
        <dbReference type="Proteomes" id="UP000435649"/>
    </source>
</evidence>
<organism evidence="1 2">
    <name type="scientific">Victivallis lenta</name>
    <dbReference type="NCBI Taxonomy" id="2606640"/>
    <lineage>
        <taxon>Bacteria</taxon>
        <taxon>Pseudomonadati</taxon>
        <taxon>Lentisphaerota</taxon>
        <taxon>Lentisphaeria</taxon>
        <taxon>Victivallales</taxon>
        <taxon>Victivallaceae</taxon>
        <taxon>Victivallis</taxon>
    </lineage>
</organism>
<protein>
    <submittedName>
        <fullName evidence="1">Uncharacterized protein</fullName>
    </submittedName>
</protein>
<keyword evidence="2" id="KW-1185">Reference proteome</keyword>
<dbReference type="EMBL" id="VUNS01000006">
    <property type="protein sequence ID" value="MST96928.1"/>
    <property type="molecule type" value="Genomic_DNA"/>
</dbReference>
<dbReference type="RefSeq" id="WP_154417720.1">
    <property type="nucleotide sequence ID" value="NZ_VUNS01000006.1"/>
</dbReference>
<proteinExistence type="predicted"/>
<dbReference type="AlphaFoldDB" id="A0A844G319"/>
<reference evidence="1 2" key="1">
    <citation type="submission" date="2019-08" db="EMBL/GenBank/DDBJ databases">
        <title>In-depth cultivation of the pig gut microbiome towards novel bacterial diversity and tailored functional studies.</title>
        <authorList>
            <person name="Wylensek D."/>
            <person name="Hitch T.C.A."/>
            <person name="Clavel T."/>
        </authorList>
    </citation>
    <scope>NUCLEOTIDE SEQUENCE [LARGE SCALE GENOMIC DNA]</scope>
    <source>
        <strain evidence="1 2">BBE-744-WT-12</strain>
    </source>
</reference>
<gene>
    <name evidence="1" type="ORF">FYJ85_07685</name>
</gene>
<accession>A0A844G319</accession>
<comment type="caution">
    <text evidence="1">The sequence shown here is derived from an EMBL/GenBank/DDBJ whole genome shotgun (WGS) entry which is preliminary data.</text>
</comment>
<name>A0A844G319_9BACT</name>